<gene>
    <name evidence="3" type="ORF">NJ959_11180</name>
</gene>
<keyword evidence="3" id="KW-0645">Protease</keyword>
<organism evidence="3 4">
    <name type="scientific">Limnofasciculus baicalensis BBK-W-15</name>
    <dbReference type="NCBI Taxonomy" id="2699891"/>
    <lineage>
        <taxon>Bacteria</taxon>
        <taxon>Bacillati</taxon>
        <taxon>Cyanobacteriota</taxon>
        <taxon>Cyanophyceae</taxon>
        <taxon>Coleofasciculales</taxon>
        <taxon>Coleofasciculaceae</taxon>
        <taxon>Limnofasciculus</taxon>
        <taxon>Limnofasciculus baicalensis</taxon>
    </lineage>
</organism>
<keyword evidence="1" id="KW-0472">Membrane</keyword>
<feature type="transmembrane region" description="Helical" evidence="1">
    <location>
        <begin position="86"/>
        <end position="106"/>
    </location>
</feature>
<dbReference type="InterPro" id="IPR003675">
    <property type="entry name" value="Rce1/LyrA-like_dom"/>
</dbReference>
<evidence type="ECO:0000259" key="2">
    <source>
        <dbReference type="Pfam" id="PF02517"/>
    </source>
</evidence>
<dbReference type="PANTHER" id="PTHR39430">
    <property type="entry name" value="MEMBRANE-ASSOCIATED PROTEASE-RELATED"/>
    <property type="match status" value="1"/>
</dbReference>
<evidence type="ECO:0000313" key="3">
    <source>
        <dbReference type="EMBL" id="MCP2729019.1"/>
    </source>
</evidence>
<dbReference type="Proteomes" id="UP001204953">
    <property type="component" value="Unassembled WGS sequence"/>
</dbReference>
<feature type="domain" description="CAAX prenyl protease 2/Lysostaphin resistance protein A-like" evidence="2">
    <location>
        <begin position="127"/>
        <end position="219"/>
    </location>
</feature>
<name>A0AAE3GR54_9CYAN</name>
<sequence>MNPNLSKLAGYRAPVRIVLFLFTLLLCWLPIAAPIYLLVNDSNLVTILTMGLLFGFFLLSVQFWGRNVYREPRLLKRYGFHGTRQNSLNLLKGLIIGLLFVLGLFALEGGLGLLEFQTPSQELPRIILEGFASGLGVGLAEELVFRGWLLDELERDYRPKVSLLADAVIFAVLHFIKPLSEMLRTLPQFPGLVLLGLTLVWGKRSHKNSLGISIGLHGGLVWGYYIINVGKLVQYSDQVSPWITGVDSNPIAGFMGLLLLGILAFWMRGKGLGSFKF</sequence>
<feature type="transmembrane region" description="Helical" evidence="1">
    <location>
        <begin position="185"/>
        <end position="202"/>
    </location>
</feature>
<evidence type="ECO:0000313" key="4">
    <source>
        <dbReference type="Proteomes" id="UP001204953"/>
    </source>
</evidence>
<keyword evidence="3" id="KW-0482">Metalloprotease</keyword>
<proteinExistence type="predicted"/>
<dbReference type="GO" id="GO:0008237">
    <property type="term" value="F:metallopeptidase activity"/>
    <property type="evidence" value="ECO:0007669"/>
    <property type="project" value="UniProtKB-KW"/>
</dbReference>
<keyword evidence="3" id="KW-0378">Hydrolase</keyword>
<dbReference type="GO" id="GO:0080120">
    <property type="term" value="P:CAAX-box protein maturation"/>
    <property type="evidence" value="ECO:0007669"/>
    <property type="project" value="UniProtKB-ARBA"/>
</dbReference>
<dbReference type="Pfam" id="PF02517">
    <property type="entry name" value="Rce1-like"/>
    <property type="match status" value="1"/>
</dbReference>
<dbReference type="GO" id="GO:0004175">
    <property type="term" value="F:endopeptidase activity"/>
    <property type="evidence" value="ECO:0007669"/>
    <property type="project" value="UniProtKB-ARBA"/>
</dbReference>
<feature type="transmembrane region" description="Helical" evidence="1">
    <location>
        <begin position="17"/>
        <end position="38"/>
    </location>
</feature>
<evidence type="ECO:0000256" key="1">
    <source>
        <dbReference type="SAM" id="Phobius"/>
    </source>
</evidence>
<dbReference type="PANTHER" id="PTHR39430:SF1">
    <property type="entry name" value="PROTEASE"/>
    <property type="match status" value="1"/>
</dbReference>
<accession>A0AAE3GR54</accession>
<feature type="transmembrane region" description="Helical" evidence="1">
    <location>
        <begin position="209"/>
        <end position="227"/>
    </location>
</feature>
<dbReference type="AlphaFoldDB" id="A0AAE3GR54"/>
<protein>
    <submittedName>
        <fullName evidence="3">CPBP family intramembrane metalloprotease</fullName>
    </submittedName>
</protein>
<dbReference type="RefSeq" id="WP_373693641.1">
    <property type="nucleotide sequence ID" value="NZ_JAMZMM010000088.1"/>
</dbReference>
<feature type="transmembrane region" description="Helical" evidence="1">
    <location>
        <begin position="44"/>
        <end position="65"/>
    </location>
</feature>
<keyword evidence="1" id="KW-0812">Transmembrane</keyword>
<keyword evidence="1" id="KW-1133">Transmembrane helix</keyword>
<reference evidence="3" key="1">
    <citation type="submission" date="2022-06" db="EMBL/GenBank/DDBJ databases">
        <title>New cyanobacteria of genus Symplocastrum in benthos of Lake Baikal.</title>
        <authorList>
            <person name="Sorokovikova E."/>
            <person name="Tikhonova I."/>
            <person name="Krasnopeev A."/>
            <person name="Evseev P."/>
            <person name="Gladkikh A."/>
            <person name="Belykh O."/>
        </authorList>
    </citation>
    <scope>NUCLEOTIDE SEQUENCE</scope>
    <source>
        <strain evidence="3">BBK-W-15</strain>
    </source>
</reference>
<dbReference type="EMBL" id="JAMZMM010000088">
    <property type="protein sequence ID" value="MCP2729019.1"/>
    <property type="molecule type" value="Genomic_DNA"/>
</dbReference>
<comment type="caution">
    <text evidence="3">The sequence shown here is derived from an EMBL/GenBank/DDBJ whole genome shotgun (WGS) entry which is preliminary data.</text>
</comment>
<keyword evidence="4" id="KW-1185">Reference proteome</keyword>
<feature type="transmembrane region" description="Helical" evidence="1">
    <location>
        <begin position="250"/>
        <end position="267"/>
    </location>
</feature>